<gene>
    <name evidence="1" type="ORF">C2G38_2182643</name>
</gene>
<name>A0A397VDW3_9GLOM</name>
<dbReference type="EMBL" id="QKWP01000492">
    <property type="protein sequence ID" value="RIB19159.1"/>
    <property type="molecule type" value="Genomic_DNA"/>
</dbReference>
<dbReference type="STRING" id="44941.A0A397VDW3"/>
<evidence type="ECO:0000313" key="2">
    <source>
        <dbReference type="Proteomes" id="UP000266673"/>
    </source>
</evidence>
<reference evidence="1 2" key="1">
    <citation type="submission" date="2018-06" db="EMBL/GenBank/DDBJ databases">
        <title>Comparative genomics reveals the genomic features of Rhizophagus irregularis, R. cerebriforme, R. diaphanum and Gigaspora rosea, and their symbiotic lifestyle signature.</title>
        <authorList>
            <person name="Morin E."/>
            <person name="San Clemente H."/>
            <person name="Chen E.C.H."/>
            <person name="De La Providencia I."/>
            <person name="Hainaut M."/>
            <person name="Kuo A."/>
            <person name="Kohler A."/>
            <person name="Murat C."/>
            <person name="Tang N."/>
            <person name="Roy S."/>
            <person name="Loubradou J."/>
            <person name="Henrissat B."/>
            <person name="Grigoriev I.V."/>
            <person name="Corradi N."/>
            <person name="Roux C."/>
            <person name="Martin F.M."/>
        </authorList>
    </citation>
    <scope>NUCLEOTIDE SEQUENCE [LARGE SCALE GENOMIC DNA]</scope>
    <source>
        <strain evidence="1 2">DAOM 194757</strain>
    </source>
</reference>
<keyword evidence="2" id="KW-1185">Reference proteome</keyword>
<dbReference type="Proteomes" id="UP000266673">
    <property type="component" value="Unassembled WGS sequence"/>
</dbReference>
<sequence>MDTWSEPTNSVLENSKVFISPHPNPPQTRSITLEQASPDSEITNWLEFEQEVRTWQPETDKKYQKPTFRTHRPISFLDGRALKNIVGEPDFIIVDDHISLLMSWESKTKWVLNVLPDQNIVTLYNEEKEFREGPYACPNGLQHFRQEEASTEKSGTRREEERPDIELLRRAHLTIRLRSDSRGEKIGHKYQGPKSLQTLSWKIQSWLAAAGGKPPAEQLTNYLPKVSSHRDLGKELKVLVELLGPETKKGKKALALKRQLKCATPCVFAHREEERPDIELLRRAHLTIRLRSDSRGGICYILLIQYILLLQKKKDEKKKLSIS</sequence>
<evidence type="ECO:0000313" key="1">
    <source>
        <dbReference type="EMBL" id="RIB19159.1"/>
    </source>
</evidence>
<dbReference type="AlphaFoldDB" id="A0A397VDW3"/>
<dbReference type="OrthoDB" id="2440371at2759"/>
<comment type="caution">
    <text evidence="1">The sequence shown here is derived from an EMBL/GenBank/DDBJ whole genome shotgun (WGS) entry which is preliminary data.</text>
</comment>
<proteinExistence type="predicted"/>
<organism evidence="1 2">
    <name type="scientific">Gigaspora rosea</name>
    <dbReference type="NCBI Taxonomy" id="44941"/>
    <lineage>
        <taxon>Eukaryota</taxon>
        <taxon>Fungi</taxon>
        <taxon>Fungi incertae sedis</taxon>
        <taxon>Mucoromycota</taxon>
        <taxon>Glomeromycotina</taxon>
        <taxon>Glomeromycetes</taxon>
        <taxon>Diversisporales</taxon>
        <taxon>Gigasporaceae</taxon>
        <taxon>Gigaspora</taxon>
    </lineage>
</organism>
<protein>
    <submittedName>
        <fullName evidence="1">Uncharacterized protein</fullName>
    </submittedName>
</protein>
<accession>A0A397VDW3</accession>